<organism evidence="3">
    <name type="scientific">Tanacetum cinerariifolium</name>
    <name type="common">Dalmatian daisy</name>
    <name type="synonym">Chrysanthemum cinerariifolium</name>
    <dbReference type="NCBI Taxonomy" id="118510"/>
    <lineage>
        <taxon>Eukaryota</taxon>
        <taxon>Viridiplantae</taxon>
        <taxon>Streptophyta</taxon>
        <taxon>Embryophyta</taxon>
        <taxon>Tracheophyta</taxon>
        <taxon>Spermatophyta</taxon>
        <taxon>Magnoliopsida</taxon>
        <taxon>eudicotyledons</taxon>
        <taxon>Gunneridae</taxon>
        <taxon>Pentapetalae</taxon>
        <taxon>asterids</taxon>
        <taxon>campanulids</taxon>
        <taxon>Asterales</taxon>
        <taxon>Asteraceae</taxon>
        <taxon>Asteroideae</taxon>
        <taxon>Anthemideae</taxon>
        <taxon>Anthemidinae</taxon>
        <taxon>Tanacetum</taxon>
    </lineage>
</organism>
<keyword evidence="3" id="KW-0548">Nucleotidyltransferase</keyword>
<feature type="compositionally biased region" description="Acidic residues" evidence="2">
    <location>
        <begin position="19"/>
        <end position="73"/>
    </location>
</feature>
<keyword evidence="3" id="KW-0695">RNA-directed DNA polymerase</keyword>
<dbReference type="InterPro" id="IPR043502">
    <property type="entry name" value="DNA/RNA_pol_sf"/>
</dbReference>
<dbReference type="Gene3D" id="3.30.70.270">
    <property type="match status" value="1"/>
</dbReference>
<proteinExistence type="predicted"/>
<name>A0A6L2LDB7_TANCI</name>
<dbReference type="PANTHER" id="PTHR15503">
    <property type="entry name" value="LDOC1 RELATED"/>
    <property type="match status" value="1"/>
</dbReference>
<dbReference type="InterPro" id="IPR032567">
    <property type="entry name" value="RTL1-rel"/>
</dbReference>
<keyword evidence="3" id="KW-0808">Transferase</keyword>
<sequence>MVLPLTGLGVTPLNQNGWIEDDPEEEEEDSEEDLEEDPKEDPEEDPDEDPKEDPAEDSEEDDDVMEMDDEAEVIDPYMDHGSNNPPPPNSEDEDTPPTPPVIPDADVCFDRSHVSKFGDGLKKGGKMEKLMSERIDTERRMKKKFKEQDHHFVGLDCDNIEIDRAVRNVMSDLSGLKKLVKDLSDRFNKYEGSKLFKDKKVLEKELVNENNRKEFYQEFGKYMCRMLQKHQKSEDSFPFPLGSQVREPPAEPSARPVPALYPDDPYVVTRDAAIAAAAVVVATFGNDDNDDDVIAPMDSQPYEPQVYYIEYANDLKMKQEESKHEVGSHVTATPPPPKPTTILLPPTQQGPHLCKTARIRAADPLMTIFQTSSLYHYLQAPATYHLGRSSSRDPYITTTRTVTCTLGRNLLASILFDSGVDYSFIFTNFLPLTNMKPSVISPGYEIEIASGLKIETNKIVHECRVELEDLVPEAMLVAKSSYRLAPTEMKELSNQIKELQEKDYQELNKLTVKNRYPLPRIDDLFDQLQAS</sequence>
<comment type="caution">
    <text evidence="3">The sequence shown here is derived from an EMBL/GenBank/DDBJ whole genome shotgun (WGS) entry which is preliminary data.</text>
</comment>
<accession>A0A6L2LDB7</accession>
<dbReference type="AlphaFoldDB" id="A0A6L2LDB7"/>
<protein>
    <submittedName>
        <fullName evidence="3">Putative reverse transcriptase domain-containing protein</fullName>
    </submittedName>
</protein>
<evidence type="ECO:0000256" key="1">
    <source>
        <dbReference type="SAM" id="Coils"/>
    </source>
</evidence>
<dbReference type="InterPro" id="IPR043128">
    <property type="entry name" value="Rev_trsase/Diguanyl_cyclase"/>
</dbReference>
<feature type="coiled-coil region" evidence="1">
    <location>
        <begin position="482"/>
        <end position="509"/>
    </location>
</feature>
<dbReference type="SUPFAM" id="SSF56672">
    <property type="entry name" value="DNA/RNA polymerases"/>
    <property type="match status" value="1"/>
</dbReference>
<keyword evidence="1" id="KW-0175">Coiled coil</keyword>
<evidence type="ECO:0000256" key="2">
    <source>
        <dbReference type="SAM" id="MobiDB-lite"/>
    </source>
</evidence>
<feature type="region of interest" description="Disordered" evidence="2">
    <location>
        <begin position="1"/>
        <end position="101"/>
    </location>
</feature>
<gene>
    <name evidence="3" type="ORF">Tci_030895</name>
</gene>
<dbReference type="PANTHER" id="PTHR15503:SF45">
    <property type="entry name" value="RNA-DIRECTED DNA POLYMERASE HOMOLOG"/>
    <property type="match status" value="1"/>
</dbReference>
<dbReference type="EMBL" id="BKCJ010004083">
    <property type="protein sequence ID" value="GEU58917.1"/>
    <property type="molecule type" value="Genomic_DNA"/>
</dbReference>
<dbReference type="GO" id="GO:0003964">
    <property type="term" value="F:RNA-directed DNA polymerase activity"/>
    <property type="evidence" value="ECO:0007669"/>
    <property type="project" value="UniProtKB-KW"/>
</dbReference>
<reference evidence="3" key="1">
    <citation type="journal article" date="2019" name="Sci. Rep.">
        <title>Draft genome of Tanacetum cinerariifolium, the natural source of mosquito coil.</title>
        <authorList>
            <person name="Yamashiro T."/>
            <person name="Shiraishi A."/>
            <person name="Satake H."/>
            <person name="Nakayama K."/>
        </authorList>
    </citation>
    <scope>NUCLEOTIDE SEQUENCE</scope>
</reference>
<evidence type="ECO:0000313" key="3">
    <source>
        <dbReference type="EMBL" id="GEU58917.1"/>
    </source>
</evidence>